<protein>
    <submittedName>
        <fullName evidence="2">Uncharacterized protein</fullName>
    </submittedName>
</protein>
<reference evidence="2" key="1">
    <citation type="submission" date="2019-10" db="EMBL/GenBank/DDBJ databases">
        <authorList>
            <consortium name="DOE Joint Genome Institute"/>
            <person name="Kuo A."/>
            <person name="Miyauchi S."/>
            <person name="Kiss E."/>
            <person name="Drula E."/>
            <person name="Kohler A."/>
            <person name="Sanchez-Garcia M."/>
            <person name="Andreopoulos B."/>
            <person name="Barry K.W."/>
            <person name="Bonito G."/>
            <person name="Buee M."/>
            <person name="Carver A."/>
            <person name="Chen C."/>
            <person name="Cichocki N."/>
            <person name="Clum A."/>
            <person name="Culley D."/>
            <person name="Crous P.W."/>
            <person name="Fauchery L."/>
            <person name="Girlanda M."/>
            <person name="Hayes R."/>
            <person name="Keri Z."/>
            <person name="LaButti K."/>
            <person name="Lipzen A."/>
            <person name="Lombard V."/>
            <person name="Magnuson J."/>
            <person name="Maillard F."/>
            <person name="Morin E."/>
            <person name="Murat C."/>
            <person name="Nolan M."/>
            <person name="Ohm R."/>
            <person name="Pangilinan J."/>
            <person name="Pereira M."/>
            <person name="Perotto S."/>
            <person name="Peter M."/>
            <person name="Riley R."/>
            <person name="Sitrit Y."/>
            <person name="Stielow B."/>
            <person name="Szollosi G."/>
            <person name="Zifcakova L."/>
            <person name="Stursova M."/>
            <person name="Spatafora J.W."/>
            <person name="Tedersoo L."/>
            <person name="Vaario L.-M."/>
            <person name="Yamada A."/>
            <person name="Yan M."/>
            <person name="Wang P."/>
            <person name="Xu J."/>
            <person name="Bruns T."/>
            <person name="Baldrian P."/>
            <person name="Vilgalys R."/>
            <person name="Henrissat B."/>
            <person name="Grigoriev I.V."/>
            <person name="Hibbett D."/>
            <person name="Nagy L.G."/>
            <person name="Martin F.M."/>
        </authorList>
    </citation>
    <scope>NUCLEOTIDE SEQUENCE</scope>
    <source>
        <strain evidence="2">BED1</strain>
    </source>
</reference>
<keyword evidence="1" id="KW-1133">Transmembrane helix</keyword>
<sequence>MIKSVDSVEGSTKGFILPDIRHWDRIFRLFRDGVVWAIIIPSVVAGVAVLMAVGAVAVAPVVLSRKIAETRSSEVSGYLTLNLRGNLLQVLCHQTLVLVVMVFCCLMVDEGCDAAFGDISCRWT</sequence>
<name>A0AAD4BXX1_BOLED</name>
<dbReference type="EMBL" id="WHUW01000009">
    <property type="protein sequence ID" value="KAF8442125.1"/>
    <property type="molecule type" value="Genomic_DNA"/>
</dbReference>
<reference evidence="2" key="2">
    <citation type="journal article" date="2020" name="Nat. Commun.">
        <title>Large-scale genome sequencing of mycorrhizal fungi provides insights into the early evolution of symbiotic traits.</title>
        <authorList>
            <person name="Miyauchi S."/>
            <person name="Kiss E."/>
            <person name="Kuo A."/>
            <person name="Drula E."/>
            <person name="Kohler A."/>
            <person name="Sanchez-Garcia M."/>
            <person name="Morin E."/>
            <person name="Andreopoulos B."/>
            <person name="Barry K.W."/>
            <person name="Bonito G."/>
            <person name="Buee M."/>
            <person name="Carver A."/>
            <person name="Chen C."/>
            <person name="Cichocki N."/>
            <person name="Clum A."/>
            <person name="Culley D."/>
            <person name="Crous P.W."/>
            <person name="Fauchery L."/>
            <person name="Girlanda M."/>
            <person name="Hayes R.D."/>
            <person name="Keri Z."/>
            <person name="LaButti K."/>
            <person name="Lipzen A."/>
            <person name="Lombard V."/>
            <person name="Magnuson J."/>
            <person name="Maillard F."/>
            <person name="Murat C."/>
            <person name="Nolan M."/>
            <person name="Ohm R.A."/>
            <person name="Pangilinan J."/>
            <person name="Pereira M.F."/>
            <person name="Perotto S."/>
            <person name="Peter M."/>
            <person name="Pfister S."/>
            <person name="Riley R."/>
            <person name="Sitrit Y."/>
            <person name="Stielow J.B."/>
            <person name="Szollosi G."/>
            <person name="Zifcakova L."/>
            <person name="Stursova M."/>
            <person name="Spatafora J.W."/>
            <person name="Tedersoo L."/>
            <person name="Vaario L.M."/>
            <person name="Yamada A."/>
            <person name="Yan M."/>
            <person name="Wang P."/>
            <person name="Xu J."/>
            <person name="Bruns T."/>
            <person name="Baldrian P."/>
            <person name="Vilgalys R."/>
            <person name="Dunand C."/>
            <person name="Henrissat B."/>
            <person name="Grigoriev I.V."/>
            <person name="Hibbett D."/>
            <person name="Nagy L.G."/>
            <person name="Martin F.M."/>
        </authorList>
    </citation>
    <scope>NUCLEOTIDE SEQUENCE</scope>
    <source>
        <strain evidence="2">BED1</strain>
    </source>
</reference>
<evidence type="ECO:0000256" key="1">
    <source>
        <dbReference type="SAM" id="Phobius"/>
    </source>
</evidence>
<keyword evidence="1" id="KW-0812">Transmembrane</keyword>
<dbReference type="Proteomes" id="UP001194468">
    <property type="component" value="Unassembled WGS sequence"/>
</dbReference>
<keyword evidence="3" id="KW-1185">Reference proteome</keyword>
<organism evidence="2 3">
    <name type="scientific">Boletus edulis BED1</name>
    <dbReference type="NCBI Taxonomy" id="1328754"/>
    <lineage>
        <taxon>Eukaryota</taxon>
        <taxon>Fungi</taxon>
        <taxon>Dikarya</taxon>
        <taxon>Basidiomycota</taxon>
        <taxon>Agaricomycotina</taxon>
        <taxon>Agaricomycetes</taxon>
        <taxon>Agaricomycetidae</taxon>
        <taxon>Boletales</taxon>
        <taxon>Boletineae</taxon>
        <taxon>Boletaceae</taxon>
        <taxon>Boletoideae</taxon>
        <taxon>Boletus</taxon>
    </lineage>
</organism>
<evidence type="ECO:0000313" key="3">
    <source>
        <dbReference type="Proteomes" id="UP001194468"/>
    </source>
</evidence>
<accession>A0AAD4BXX1</accession>
<comment type="caution">
    <text evidence="2">The sequence shown here is derived from an EMBL/GenBank/DDBJ whole genome shotgun (WGS) entry which is preliminary data.</text>
</comment>
<proteinExistence type="predicted"/>
<feature type="transmembrane region" description="Helical" evidence="1">
    <location>
        <begin position="34"/>
        <end position="63"/>
    </location>
</feature>
<keyword evidence="1" id="KW-0472">Membrane</keyword>
<dbReference type="AlphaFoldDB" id="A0AAD4BXX1"/>
<evidence type="ECO:0000313" key="2">
    <source>
        <dbReference type="EMBL" id="KAF8442125.1"/>
    </source>
</evidence>
<gene>
    <name evidence="2" type="ORF">L210DRAFT_3195209</name>
</gene>